<dbReference type="EMBL" id="LAZR01053548">
    <property type="protein sequence ID" value="KKK80511.1"/>
    <property type="molecule type" value="Genomic_DNA"/>
</dbReference>
<feature type="non-terminal residue" evidence="6">
    <location>
        <position position="1"/>
    </location>
</feature>
<dbReference type="GO" id="GO:0051536">
    <property type="term" value="F:iron-sulfur cluster binding"/>
    <property type="evidence" value="ECO:0007669"/>
    <property type="project" value="UniProtKB-KW"/>
</dbReference>
<dbReference type="Gene3D" id="3.30.750.200">
    <property type="match status" value="1"/>
</dbReference>
<keyword evidence="3" id="KW-0479">Metal-binding</keyword>
<evidence type="ECO:0000256" key="2">
    <source>
        <dbReference type="ARBA" id="ARBA00022691"/>
    </source>
</evidence>
<comment type="cofactor">
    <cofactor evidence="1">
        <name>[4Fe-4S] cluster</name>
        <dbReference type="ChEBI" id="CHEBI:49883"/>
    </cofactor>
</comment>
<proteinExistence type="predicted"/>
<protein>
    <recommendedName>
        <fullName evidence="7">Radical SAM core domain-containing protein</fullName>
    </recommendedName>
</protein>
<organism evidence="6">
    <name type="scientific">marine sediment metagenome</name>
    <dbReference type="NCBI Taxonomy" id="412755"/>
    <lineage>
        <taxon>unclassified sequences</taxon>
        <taxon>metagenomes</taxon>
        <taxon>ecological metagenomes</taxon>
    </lineage>
</organism>
<keyword evidence="5" id="KW-0411">Iron-sulfur</keyword>
<reference evidence="6" key="1">
    <citation type="journal article" date="2015" name="Nature">
        <title>Complex archaea that bridge the gap between prokaryotes and eukaryotes.</title>
        <authorList>
            <person name="Spang A."/>
            <person name="Saw J.H."/>
            <person name="Jorgensen S.L."/>
            <person name="Zaremba-Niedzwiedzka K."/>
            <person name="Martijn J."/>
            <person name="Lind A.E."/>
            <person name="van Eijk R."/>
            <person name="Schleper C."/>
            <person name="Guy L."/>
            <person name="Ettema T.J."/>
        </authorList>
    </citation>
    <scope>NUCLEOTIDE SEQUENCE</scope>
</reference>
<dbReference type="InterPro" id="IPR058240">
    <property type="entry name" value="rSAM_sf"/>
</dbReference>
<dbReference type="GO" id="GO:0005829">
    <property type="term" value="C:cytosol"/>
    <property type="evidence" value="ECO:0007669"/>
    <property type="project" value="TreeGrafter"/>
</dbReference>
<comment type="caution">
    <text evidence="6">The sequence shown here is derived from an EMBL/GenBank/DDBJ whole genome shotgun (WGS) entry which is preliminary data.</text>
</comment>
<sequence length="148" mass="16647">LESSDPDILKAMNKKISVEDFVTQTRLMQSVGISTRTSLVFGYPQETPETINATINCCIENKMYPSVGFLLPQPGSAMYDYAIEKGIITDGEKYILGMGDRQDLFINLTSMSDKEFKDTVYNALKRCNKELNTKLSEDDLIKTKNKAI</sequence>
<accession>A0A0F9B7N7</accession>
<keyword evidence="4" id="KW-0408">Iron</keyword>
<gene>
    <name evidence="6" type="ORF">LCGC14_2822750</name>
</gene>
<name>A0A0F9B7N7_9ZZZZ</name>
<dbReference type="SUPFAM" id="SSF102114">
    <property type="entry name" value="Radical SAM enzymes"/>
    <property type="match status" value="1"/>
</dbReference>
<evidence type="ECO:0000256" key="3">
    <source>
        <dbReference type="ARBA" id="ARBA00022723"/>
    </source>
</evidence>
<evidence type="ECO:0000256" key="1">
    <source>
        <dbReference type="ARBA" id="ARBA00001966"/>
    </source>
</evidence>
<dbReference type="PANTHER" id="PTHR43409:SF7">
    <property type="entry name" value="BLL1977 PROTEIN"/>
    <property type="match status" value="1"/>
</dbReference>
<dbReference type="PANTHER" id="PTHR43409">
    <property type="entry name" value="ANAEROBIC MAGNESIUM-PROTOPORPHYRIN IX MONOMETHYL ESTER CYCLASE-RELATED"/>
    <property type="match status" value="1"/>
</dbReference>
<dbReference type="GO" id="GO:0046872">
    <property type="term" value="F:metal ion binding"/>
    <property type="evidence" value="ECO:0007669"/>
    <property type="project" value="UniProtKB-KW"/>
</dbReference>
<evidence type="ECO:0008006" key="7">
    <source>
        <dbReference type="Google" id="ProtNLM"/>
    </source>
</evidence>
<evidence type="ECO:0000256" key="4">
    <source>
        <dbReference type="ARBA" id="ARBA00023004"/>
    </source>
</evidence>
<evidence type="ECO:0000256" key="5">
    <source>
        <dbReference type="ARBA" id="ARBA00023014"/>
    </source>
</evidence>
<evidence type="ECO:0000313" key="6">
    <source>
        <dbReference type="EMBL" id="KKK80511.1"/>
    </source>
</evidence>
<keyword evidence="2" id="KW-0949">S-adenosyl-L-methionine</keyword>
<dbReference type="InterPro" id="IPR051198">
    <property type="entry name" value="BchE-like"/>
</dbReference>
<dbReference type="AlphaFoldDB" id="A0A0F9B7N7"/>